<feature type="region of interest" description="Disordered" evidence="1">
    <location>
        <begin position="355"/>
        <end position="393"/>
    </location>
</feature>
<feature type="compositionally biased region" description="Low complexity" evidence="1">
    <location>
        <begin position="100"/>
        <end position="117"/>
    </location>
</feature>
<dbReference type="AlphaFoldDB" id="A0A151GBK5"/>
<feature type="compositionally biased region" description="Basic and acidic residues" evidence="1">
    <location>
        <begin position="69"/>
        <end position="83"/>
    </location>
</feature>
<organism evidence="3 4">
    <name type="scientific">Drechmeria coniospora</name>
    <name type="common">Nematophagous fungus</name>
    <name type="synonym">Meria coniospora</name>
    <dbReference type="NCBI Taxonomy" id="98403"/>
    <lineage>
        <taxon>Eukaryota</taxon>
        <taxon>Fungi</taxon>
        <taxon>Dikarya</taxon>
        <taxon>Ascomycota</taxon>
        <taxon>Pezizomycotina</taxon>
        <taxon>Sordariomycetes</taxon>
        <taxon>Hypocreomycetidae</taxon>
        <taxon>Hypocreales</taxon>
        <taxon>Ophiocordycipitaceae</taxon>
        <taxon>Drechmeria</taxon>
    </lineage>
</organism>
<dbReference type="RefSeq" id="XP_040653839.1">
    <property type="nucleotide sequence ID" value="XM_040803735.1"/>
</dbReference>
<dbReference type="InParanoid" id="A0A151GBK5"/>
<comment type="caution">
    <text evidence="3">The sequence shown here is derived from an EMBL/GenBank/DDBJ whole genome shotgun (WGS) entry which is preliminary data.</text>
</comment>
<dbReference type="Proteomes" id="UP000076580">
    <property type="component" value="Chromosome 03"/>
</dbReference>
<keyword evidence="4" id="KW-1185">Reference proteome</keyword>
<accession>A0A151GBK5</accession>
<evidence type="ECO:0000313" key="4">
    <source>
        <dbReference type="Proteomes" id="UP000076580"/>
    </source>
</evidence>
<reference evidence="3 4" key="1">
    <citation type="journal article" date="2016" name="Sci. Rep.">
        <title>Insights into Adaptations to a Near-Obligate Nematode Endoparasitic Lifestyle from the Finished Genome of Drechmeria coniospora.</title>
        <authorList>
            <person name="Zhang L."/>
            <person name="Zhou Z."/>
            <person name="Guo Q."/>
            <person name="Fokkens L."/>
            <person name="Miskei M."/>
            <person name="Pocsi I."/>
            <person name="Zhang W."/>
            <person name="Chen M."/>
            <person name="Wang L."/>
            <person name="Sun Y."/>
            <person name="Donzelli B.G."/>
            <person name="Gibson D.M."/>
            <person name="Nelson D.R."/>
            <person name="Luo J.G."/>
            <person name="Rep M."/>
            <person name="Liu H."/>
            <person name="Yang S."/>
            <person name="Wang J."/>
            <person name="Krasnoff S.B."/>
            <person name="Xu Y."/>
            <person name="Molnar I."/>
            <person name="Lin M."/>
        </authorList>
    </citation>
    <scope>NUCLEOTIDE SEQUENCE [LARGE SCALE GENOMIC DNA]</scope>
    <source>
        <strain evidence="3 4">ARSEF 6962</strain>
    </source>
</reference>
<dbReference type="SMART" id="SM00355">
    <property type="entry name" value="ZnF_C2H2"/>
    <property type="match status" value="2"/>
</dbReference>
<sequence length="535" mass="58232">MSSVSSPASVMTPDSDAGSLRGSSPSVEGHDCRAMVRRLLSRYSRNEIDQLLREEGGKPSPSARAPARRNADGRRPSDREATVARHVGPVPNSSSPARQPSAAKGSSSSEEPAAESPTQAKSAVARPGGRAPPYKQDYLCGFCSEIGINKTCTRRNDLRRHIDQFHNTNAQWLCQHRGCHMTFDWQTAYQIHLRNEHGGSQMRMEEAKVLLCPQTVFACGYEGCFHLLEAPTDAEAPSTWKTYTTHLTRHCEEGRATRRWSYSHRMRNLLRQHRFAPAWDATVSKTDQSRLRWDPVASRTLRKLLETRHWGTLSSLINCVVVMGSARDKAAQAEAMLPLHLPIKKVCPAAAIKHEMPSASRAEQQPPQDGSGLDPPPCGLTDDSFAPYPRAAPLPPSHLSNPLAFQPALSMPARYASFDGHGSVSPTTPPQAMFTMPAPELYQPAGQVSQVSQMHRGYLTAAYAVSPMNDAGGVLMADGCDASAVPRRQPSSWTDVYGSGGGLQSPTLTDGCYGVGRSLSPVERDGVGTYMPTHS</sequence>
<dbReference type="PROSITE" id="PS00028">
    <property type="entry name" value="ZINC_FINGER_C2H2_1"/>
    <property type="match status" value="1"/>
</dbReference>
<evidence type="ECO:0000256" key="1">
    <source>
        <dbReference type="SAM" id="MobiDB-lite"/>
    </source>
</evidence>
<dbReference type="GeneID" id="63719088"/>
<feature type="region of interest" description="Disordered" evidence="1">
    <location>
        <begin position="50"/>
        <end position="130"/>
    </location>
</feature>
<gene>
    <name evidence="3" type="ORF">DCS_06445</name>
</gene>
<dbReference type="STRING" id="98403.A0A151GBK5"/>
<protein>
    <recommendedName>
        <fullName evidence="2">C2H2-type domain-containing protein</fullName>
    </recommendedName>
</protein>
<name>A0A151GBK5_DRECN</name>
<proteinExistence type="predicted"/>
<dbReference type="InterPro" id="IPR013087">
    <property type="entry name" value="Znf_C2H2_type"/>
</dbReference>
<dbReference type="Gene3D" id="3.30.160.60">
    <property type="entry name" value="Classic Zinc Finger"/>
    <property type="match status" value="1"/>
</dbReference>
<evidence type="ECO:0000259" key="2">
    <source>
        <dbReference type="PROSITE" id="PS00028"/>
    </source>
</evidence>
<dbReference type="EMBL" id="LAYC01000003">
    <property type="protein sequence ID" value="KYK54487.1"/>
    <property type="molecule type" value="Genomic_DNA"/>
</dbReference>
<evidence type="ECO:0000313" key="3">
    <source>
        <dbReference type="EMBL" id="KYK54487.1"/>
    </source>
</evidence>
<feature type="region of interest" description="Disordered" evidence="1">
    <location>
        <begin position="1"/>
        <end position="32"/>
    </location>
</feature>
<feature type="domain" description="C2H2-type" evidence="2">
    <location>
        <begin position="174"/>
        <end position="197"/>
    </location>
</feature>